<name>A0A0A9BC20_ARUDO</name>
<accession>A0A0A9BC20</accession>
<organism evidence="1">
    <name type="scientific">Arundo donax</name>
    <name type="common">Giant reed</name>
    <name type="synonym">Donax arundinaceus</name>
    <dbReference type="NCBI Taxonomy" id="35708"/>
    <lineage>
        <taxon>Eukaryota</taxon>
        <taxon>Viridiplantae</taxon>
        <taxon>Streptophyta</taxon>
        <taxon>Embryophyta</taxon>
        <taxon>Tracheophyta</taxon>
        <taxon>Spermatophyta</taxon>
        <taxon>Magnoliopsida</taxon>
        <taxon>Liliopsida</taxon>
        <taxon>Poales</taxon>
        <taxon>Poaceae</taxon>
        <taxon>PACMAD clade</taxon>
        <taxon>Arundinoideae</taxon>
        <taxon>Arundineae</taxon>
        <taxon>Arundo</taxon>
    </lineage>
</organism>
<dbReference type="EMBL" id="GBRH01239125">
    <property type="protein sequence ID" value="JAD58770.1"/>
    <property type="molecule type" value="Transcribed_RNA"/>
</dbReference>
<reference evidence="1" key="2">
    <citation type="journal article" date="2015" name="Data Brief">
        <title>Shoot transcriptome of the giant reed, Arundo donax.</title>
        <authorList>
            <person name="Barrero R.A."/>
            <person name="Guerrero F.D."/>
            <person name="Moolhuijzen P."/>
            <person name="Goolsby J.A."/>
            <person name="Tidwell J."/>
            <person name="Bellgard S.E."/>
            <person name="Bellgard M.I."/>
        </authorList>
    </citation>
    <scope>NUCLEOTIDE SEQUENCE</scope>
    <source>
        <tissue evidence="1">Shoot tissue taken approximately 20 cm above the soil surface</tissue>
    </source>
</reference>
<evidence type="ECO:0000313" key="1">
    <source>
        <dbReference type="EMBL" id="JAD58770.1"/>
    </source>
</evidence>
<proteinExistence type="predicted"/>
<sequence>MSSKENNNPPTFRISLLGPRFRISSVSGFQKI</sequence>
<dbReference type="AlphaFoldDB" id="A0A0A9BC20"/>
<reference evidence="1" key="1">
    <citation type="submission" date="2014-09" db="EMBL/GenBank/DDBJ databases">
        <authorList>
            <person name="Magalhaes I.L.F."/>
            <person name="Oliveira U."/>
            <person name="Santos F.R."/>
            <person name="Vidigal T.H.D.A."/>
            <person name="Brescovit A.D."/>
            <person name="Santos A.J."/>
        </authorList>
    </citation>
    <scope>NUCLEOTIDE SEQUENCE</scope>
    <source>
        <tissue evidence="1">Shoot tissue taken approximately 20 cm above the soil surface</tissue>
    </source>
</reference>
<protein>
    <submittedName>
        <fullName evidence="1">Uncharacterized protein</fullName>
    </submittedName>
</protein>